<dbReference type="Proteomes" id="UP000226525">
    <property type="component" value="Unassembled WGS sequence"/>
</dbReference>
<sequence>MEIQRTNPSQFLLSFFFLIFLNGISKDLHAFDGATNVDLFHLNRENFLDIQSYSFSAAQDRKWRRAEQGWRMTGGSLGLDLLFLRFQLKLMEQLSRGFSASVRIDHEEFYERKPLNFEIEVGWQPSSNLTFGIAGQPQFDKQNADYGAFITLGDRQESFLRLHQLRQNLFYNEKNLYDQSTQDPHPVENQIKGTWLGDDWEFGFKWTESLPMTLVDPTLDLDFSHEETQQRLLIEHQWNPDWTLGWQWKKFRSEKFREATISPDPVDHRYQEVRWSSQILQADGPLAQDWYLNAGLRYDMFRHHLVQLDAINDSEENSIHSYQWFGYMRQLLGNETAWETGIYFGEVEKSLINLEDLSKEEDRGLEGKLRISWEARNDYVGGGALMFTSTWNLDNFANDFWDGGNVTYQSTF</sequence>
<evidence type="ECO:0000313" key="1">
    <source>
        <dbReference type="EMBL" id="MAH64018.1"/>
    </source>
</evidence>
<accession>A0A2D6YLD4</accession>
<dbReference type="SUPFAM" id="SSF56935">
    <property type="entry name" value="Porins"/>
    <property type="match status" value="1"/>
</dbReference>
<proteinExistence type="predicted"/>
<dbReference type="EMBL" id="NZEX01000128">
    <property type="protein sequence ID" value="MAH64018.1"/>
    <property type="molecule type" value="Genomic_DNA"/>
</dbReference>
<name>A0A2D6YLD4_9DELT</name>
<evidence type="ECO:0000313" key="2">
    <source>
        <dbReference type="Proteomes" id="UP000226525"/>
    </source>
</evidence>
<dbReference type="AlphaFoldDB" id="A0A2D6YLD4"/>
<comment type="caution">
    <text evidence="1">The sequence shown here is derived from an EMBL/GenBank/DDBJ whole genome shotgun (WGS) entry which is preliminary data.</text>
</comment>
<organism evidence="1 2">
    <name type="scientific">SAR324 cluster bacterium</name>
    <dbReference type="NCBI Taxonomy" id="2024889"/>
    <lineage>
        <taxon>Bacteria</taxon>
        <taxon>Deltaproteobacteria</taxon>
        <taxon>SAR324 cluster</taxon>
    </lineage>
</organism>
<gene>
    <name evidence="1" type="ORF">CMN54_11355</name>
</gene>
<reference evidence="2" key="1">
    <citation type="submission" date="2017-09" db="EMBL/GenBank/DDBJ databases">
        <title>The Reconstruction of 2,631 Draft Metagenome-Assembled Genomes from the Global Oceans.</title>
        <authorList>
            <person name="Tully B.J."/>
            <person name="Graham E.D."/>
            <person name="Heidelberg J.F."/>
        </authorList>
    </citation>
    <scope>NUCLEOTIDE SEQUENCE [LARGE SCALE GENOMIC DNA]</scope>
</reference>
<protein>
    <submittedName>
        <fullName evidence="1">Uncharacterized protein</fullName>
    </submittedName>
</protein>